<dbReference type="Proteomes" id="UP000008074">
    <property type="component" value="Chromosome"/>
</dbReference>
<dbReference type="HOGENOM" id="CLU_016733_10_0_10"/>
<proteinExistence type="inferred from homology"/>
<dbReference type="KEGG" id="sms:SMDSEM_192"/>
<accession>C7LKD1</accession>
<dbReference type="GO" id="GO:0004149">
    <property type="term" value="F:dihydrolipoyllysine-residue succinyltransferase activity"/>
    <property type="evidence" value="ECO:0007669"/>
    <property type="project" value="UniProtKB-EC"/>
</dbReference>
<comment type="pathway">
    <text evidence="3">Amino-acid degradation; L-lysine degradation via saccharopine pathway; glutaryl-CoA from L-lysine: step 6/6.</text>
</comment>
<dbReference type="PANTHER" id="PTHR43416">
    <property type="entry name" value="DIHYDROLIPOYLLYSINE-RESIDUE SUCCINYLTRANSFERASE COMPONENT OF 2-OXOGLUTARATE DEHYDROGENASE COMPLEX, MITOCHONDRIAL-RELATED"/>
    <property type="match status" value="1"/>
</dbReference>
<dbReference type="Pfam" id="PF00364">
    <property type="entry name" value="Biotin_lipoyl"/>
    <property type="match status" value="1"/>
</dbReference>
<comment type="function">
    <text evidence="2">E2 component of the 2-oxoglutarate dehydrogenase (OGDH) complex which catalyzes the second step in the conversion of 2-oxoglutarate to succinyl-CoA and CO(2).</text>
</comment>
<dbReference type="SUPFAM" id="SSF51230">
    <property type="entry name" value="Single hybrid motif"/>
    <property type="match status" value="1"/>
</dbReference>
<dbReference type="InterPro" id="IPR001078">
    <property type="entry name" value="2-oxoacid_DH_actylTfrase"/>
</dbReference>
<evidence type="ECO:0000256" key="2">
    <source>
        <dbReference type="ARBA" id="ARBA00004052"/>
    </source>
</evidence>
<evidence type="ECO:0000256" key="5">
    <source>
        <dbReference type="ARBA" id="ARBA00022532"/>
    </source>
</evidence>
<dbReference type="Gene3D" id="2.40.50.100">
    <property type="match status" value="1"/>
</dbReference>
<evidence type="ECO:0000256" key="6">
    <source>
        <dbReference type="ARBA" id="ARBA00022679"/>
    </source>
</evidence>
<dbReference type="InterPro" id="IPR011053">
    <property type="entry name" value="Single_hybrid_motif"/>
</dbReference>
<sequence length="369" mass="42173">MILEIKVPSPGESITEVEISSLLVNNGDFVKKNQVIAEIDSDKATLEICAEASGRLFFKAKKGDTLKVGELLCIIDTSFLKKEENLLKEENFLKEEKKEENFLKEEKKEENFLILKKKNKKNKFNRFFIVKKLTKLRQTISEKLVEVKNKTAMLTTFNEVDMRNILYLKNKYKFYFQEKHGVKLGFMAFFVKSCIRALKNYPDINSMIDDKGKNKICFKYYDINIAVAGPKGLLVPVIRNADTLSFREIEKTIKNFSLKIKNSTISIDEMIGGTFTITNGGIFGSMLSTPIINPPQSAILGMHSIVERPIVKLGKIKVIPIMYLALSYDHRIIDGKEAVGFLFSIKESIENPIKFLIGSKENLNNFFEF</sequence>
<evidence type="ECO:0000256" key="1">
    <source>
        <dbReference type="ARBA" id="ARBA00001938"/>
    </source>
</evidence>
<comment type="catalytic activity">
    <reaction evidence="9">
        <text>N(6)-[(R)-dihydrolipoyl]-L-lysyl-[protein] + succinyl-CoA = N(6)-[(R)-S(8)-succinyldihydrolipoyl]-L-lysyl-[protein] + CoA</text>
        <dbReference type="Rhea" id="RHEA:15213"/>
        <dbReference type="Rhea" id="RHEA-COMP:10475"/>
        <dbReference type="Rhea" id="RHEA-COMP:20092"/>
        <dbReference type="ChEBI" id="CHEBI:57287"/>
        <dbReference type="ChEBI" id="CHEBI:57292"/>
        <dbReference type="ChEBI" id="CHEBI:83100"/>
        <dbReference type="ChEBI" id="CHEBI:83120"/>
        <dbReference type="EC" id="2.3.1.61"/>
    </reaction>
</comment>
<dbReference type="InterPro" id="IPR000089">
    <property type="entry name" value="Biotin_lipoyl"/>
</dbReference>
<protein>
    <recommendedName>
        <fullName evidence="10">Dihydrolipoamide acetyltransferase component of pyruvate dehydrogenase complex</fullName>
        <ecNumber evidence="10">2.3.1.-</ecNumber>
    </recommendedName>
</protein>
<organism evidence="12 13">
    <name type="scientific">Karelsulcia muelleri (strain SMDSEM)</name>
    <name type="common">Sulcia muelleri</name>
    <dbReference type="NCBI Taxonomy" id="595499"/>
    <lineage>
        <taxon>Bacteria</taxon>
        <taxon>Pseudomonadati</taxon>
        <taxon>Bacteroidota</taxon>
        <taxon>Flavobacteriia</taxon>
        <taxon>Flavobacteriales</taxon>
        <taxon>Candidatus Karelsulcia</taxon>
    </lineage>
</organism>
<evidence type="ECO:0000256" key="8">
    <source>
        <dbReference type="ARBA" id="ARBA00023315"/>
    </source>
</evidence>
<dbReference type="PANTHER" id="PTHR43416:SF5">
    <property type="entry name" value="DIHYDROLIPOYLLYSINE-RESIDUE SUCCINYLTRANSFERASE COMPONENT OF 2-OXOGLUTARATE DEHYDROGENASE COMPLEX, MITOCHONDRIAL"/>
    <property type="match status" value="1"/>
</dbReference>
<dbReference type="GO" id="GO:0006099">
    <property type="term" value="P:tricarboxylic acid cycle"/>
    <property type="evidence" value="ECO:0007669"/>
    <property type="project" value="UniProtKB-KW"/>
</dbReference>
<dbReference type="EC" id="2.3.1.-" evidence="10"/>
<keyword evidence="8 10" id="KW-0012">Acyltransferase</keyword>
<dbReference type="SUPFAM" id="SSF52777">
    <property type="entry name" value="CoA-dependent acyltransferases"/>
    <property type="match status" value="1"/>
</dbReference>
<evidence type="ECO:0000259" key="11">
    <source>
        <dbReference type="PROSITE" id="PS50968"/>
    </source>
</evidence>
<dbReference type="GO" id="GO:0005829">
    <property type="term" value="C:cytosol"/>
    <property type="evidence" value="ECO:0007669"/>
    <property type="project" value="TreeGrafter"/>
</dbReference>
<dbReference type="AlphaFoldDB" id="C7LKD1"/>
<evidence type="ECO:0000313" key="13">
    <source>
        <dbReference type="Proteomes" id="UP000008074"/>
    </source>
</evidence>
<reference evidence="12 13" key="1">
    <citation type="journal article" date="2009" name="Proc. Natl. Acad. Sci. U.S.A.">
        <title>Convergent evolution of metabolic roles in bacterial co-symbionts of insects.</title>
        <authorList>
            <person name="McCutcheon J.P."/>
            <person name="McDonald B.R."/>
            <person name="Moran N.A."/>
        </authorList>
    </citation>
    <scope>NUCLEOTIDE SEQUENCE [LARGE SCALE GENOMIC DNA]</scope>
    <source>
        <strain evidence="12 13">SMDSEM</strain>
    </source>
</reference>
<evidence type="ECO:0000256" key="3">
    <source>
        <dbReference type="ARBA" id="ARBA00005145"/>
    </source>
</evidence>
<comment type="cofactor">
    <cofactor evidence="1 10">
        <name>(R)-lipoate</name>
        <dbReference type="ChEBI" id="CHEBI:83088"/>
    </cofactor>
</comment>
<evidence type="ECO:0000256" key="9">
    <source>
        <dbReference type="ARBA" id="ARBA00052761"/>
    </source>
</evidence>
<dbReference type="PROSITE" id="PS50968">
    <property type="entry name" value="BIOTINYL_LIPOYL"/>
    <property type="match status" value="1"/>
</dbReference>
<name>C7LKD1_KARMS</name>
<comment type="similarity">
    <text evidence="4 10">Belongs to the 2-oxoacid dehydrogenase family.</text>
</comment>
<gene>
    <name evidence="12" type="primary">sucB</name>
    <name evidence="12" type="ordered locus">SMDSEM_192</name>
</gene>
<evidence type="ECO:0000256" key="4">
    <source>
        <dbReference type="ARBA" id="ARBA00007317"/>
    </source>
</evidence>
<keyword evidence="5" id="KW-0816">Tricarboxylic acid cycle</keyword>
<dbReference type="Gene3D" id="3.30.559.10">
    <property type="entry name" value="Chloramphenicol acetyltransferase-like domain"/>
    <property type="match status" value="1"/>
</dbReference>
<evidence type="ECO:0000256" key="7">
    <source>
        <dbReference type="ARBA" id="ARBA00022823"/>
    </source>
</evidence>
<dbReference type="InterPro" id="IPR023213">
    <property type="entry name" value="CAT-like_dom_sf"/>
</dbReference>
<dbReference type="STRING" id="595499.SMDSEM_192"/>
<keyword evidence="7 10" id="KW-0450">Lipoyl</keyword>
<dbReference type="EMBL" id="CP001605">
    <property type="protein sequence ID" value="ACU52893.1"/>
    <property type="molecule type" value="Genomic_DNA"/>
</dbReference>
<feature type="domain" description="Lipoyl-binding" evidence="11">
    <location>
        <begin position="2"/>
        <end position="76"/>
    </location>
</feature>
<dbReference type="CDD" id="cd06849">
    <property type="entry name" value="lipoyl_domain"/>
    <property type="match status" value="1"/>
</dbReference>
<evidence type="ECO:0000256" key="10">
    <source>
        <dbReference type="RuleBase" id="RU003423"/>
    </source>
</evidence>
<evidence type="ECO:0000313" key="12">
    <source>
        <dbReference type="EMBL" id="ACU52893.1"/>
    </source>
</evidence>
<dbReference type="Pfam" id="PF00198">
    <property type="entry name" value="2-oxoacid_dh"/>
    <property type="match status" value="1"/>
</dbReference>
<keyword evidence="6 10" id="KW-0808">Transferase</keyword>
<dbReference type="InterPro" id="IPR050537">
    <property type="entry name" value="2-oxoacid_dehydrogenase"/>
</dbReference>